<dbReference type="Gene3D" id="3.40.50.300">
    <property type="entry name" value="P-loop containing nucleotide triphosphate hydrolases"/>
    <property type="match status" value="1"/>
</dbReference>
<dbReference type="GO" id="GO:0006955">
    <property type="term" value="P:immune response"/>
    <property type="evidence" value="ECO:0007669"/>
    <property type="project" value="TreeGrafter"/>
</dbReference>
<evidence type="ECO:0000313" key="1">
    <source>
        <dbReference type="Ensembl" id="ENSATEP00000053982.2"/>
    </source>
</evidence>
<reference evidence="1" key="1">
    <citation type="submission" date="2021-04" db="EMBL/GenBank/DDBJ databases">
        <authorList>
            <consortium name="Wellcome Sanger Institute Data Sharing"/>
        </authorList>
    </citation>
    <scope>NUCLEOTIDE SEQUENCE [LARGE SCALE GENOMIC DNA]</scope>
</reference>
<dbReference type="Ensembl" id="ENSATET00000052263.2">
    <property type="protein sequence ID" value="ENSATEP00000053982.2"/>
    <property type="gene ID" value="ENSATEG00000031970.1"/>
</dbReference>
<dbReference type="Proteomes" id="UP000265040">
    <property type="component" value="Chromosome 24"/>
</dbReference>
<organism evidence="1 2">
    <name type="scientific">Anabas testudineus</name>
    <name type="common">Climbing perch</name>
    <name type="synonym">Anthias testudineus</name>
    <dbReference type="NCBI Taxonomy" id="64144"/>
    <lineage>
        <taxon>Eukaryota</taxon>
        <taxon>Metazoa</taxon>
        <taxon>Chordata</taxon>
        <taxon>Craniata</taxon>
        <taxon>Vertebrata</taxon>
        <taxon>Euteleostomi</taxon>
        <taxon>Actinopterygii</taxon>
        <taxon>Neopterygii</taxon>
        <taxon>Teleostei</taxon>
        <taxon>Neoteleostei</taxon>
        <taxon>Acanthomorphata</taxon>
        <taxon>Anabantaria</taxon>
        <taxon>Anabantiformes</taxon>
        <taxon>Anabantoidei</taxon>
        <taxon>Anabantidae</taxon>
        <taxon>Anabas</taxon>
    </lineage>
</organism>
<dbReference type="InterPro" id="IPR027417">
    <property type="entry name" value="P-loop_NTPase"/>
</dbReference>
<dbReference type="PANTHER" id="PTHR14241">
    <property type="entry name" value="INTERFERON-INDUCED PROTEIN 44"/>
    <property type="match status" value="1"/>
</dbReference>
<evidence type="ECO:0008006" key="3">
    <source>
        <dbReference type="Google" id="ProtNLM"/>
    </source>
</evidence>
<reference evidence="1" key="2">
    <citation type="submission" date="2025-08" db="UniProtKB">
        <authorList>
            <consortium name="Ensembl"/>
        </authorList>
    </citation>
    <scope>IDENTIFICATION</scope>
</reference>
<dbReference type="SUPFAM" id="SSF52540">
    <property type="entry name" value="P-loop containing nucleoside triphosphate hydrolases"/>
    <property type="match status" value="1"/>
</dbReference>
<accession>A0A7N6AWC2</accession>
<dbReference type="PANTHER" id="PTHR14241:SF32">
    <property type="entry name" value="VWFA DOMAIN-CONTAINING PROTEIN-RELATED"/>
    <property type="match status" value="1"/>
</dbReference>
<evidence type="ECO:0000313" key="2">
    <source>
        <dbReference type="Proteomes" id="UP000265040"/>
    </source>
</evidence>
<gene>
    <name evidence="1" type="primary">TPRKB</name>
</gene>
<dbReference type="GeneTree" id="ENSGT00940000160560"/>
<protein>
    <recommendedName>
        <fullName evidence="3">G domain-containing protein</fullName>
    </recommendedName>
</protein>
<name>A0A7N6AWC2_ANATE</name>
<proteinExistence type="predicted"/>
<keyword evidence="2" id="KW-1185">Reference proteome</keyword>
<sequence length="207" mass="23389">YFSLLISEFHSTSFSLQPWEEISLNLKQPHLNQLRILLHGPVGAGKSSFINSIQSVLLGRMYKHALAANVFENCFTKKVQRKVSFHHVSSIVFSDIMGLGPDKVHVLVCSVVQKIREVRAEASRLGIPQLIILTKIDEVCPEIKEDLRNVYKIKYLKERSLFSVEVGIPMNCIFPVNDVNSLILSALRDMIHAGEDHIHFNQNKAGT</sequence>
<reference evidence="1" key="3">
    <citation type="submission" date="2025-09" db="UniProtKB">
        <authorList>
            <consortium name="Ensembl"/>
        </authorList>
    </citation>
    <scope>IDENTIFICATION</scope>
</reference>
<dbReference type="STRING" id="64144.ENSATEP00000004250"/>
<dbReference type="AlphaFoldDB" id="A0A7N6AWC2"/>